<gene>
    <name evidence="1" type="ORF">FF36_06357</name>
</gene>
<organism evidence="1 2">
    <name type="scientific">Frankia torreyi</name>
    <dbReference type="NCBI Taxonomy" id="1856"/>
    <lineage>
        <taxon>Bacteria</taxon>
        <taxon>Bacillati</taxon>
        <taxon>Actinomycetota</taxon>
        <taxon>Actinomycetes</taxon>
        <taxon>Frankiales</taxon>
        <taxon>Frankiaceae</taxon>
        <taxon>Frankia</taxon>
    </lineage>
</organism>
<sequence length="319" mass="34805">MTDPRRRGRPARDQHLGRFVDGASLAGPDIRWKPGTGDPPESVALAYLQHRLIAAVRAAEPDIDHVALELRLGRPRNSLRGVMNGRDPLQIEDALRIALAFDVPLQHGVERRDLLPPDYVPWTRWSPGNTLPTIISPSERAWAELAGHLGAFFLAERQRQTDQLVTSEVLLREAALYLDRNGLAAGLADLGMRAAAPQLRYQQTPPLIVEAVVIGDESSETIEAMIVDLARPPTIAEQFWIIVLQAGAATRLVERLPDVVHGDVGQTITLSAELLGRFGAPSPVGELPSDVDRLVVGRADPTNDLGIRILRSVKDAALP</sequence>
<reference evidence="2" key="1">
    <citation type="submission" date="2015-02" db="EMBL/GenBank/DDBJ databases">
        <title>Draft Genome of Frankia sp. CpI1-S.</title>
        <authorList>
            <person name="Oshone R.T."/>
            <person name="Ngom M."/>
            <person name="Ghodhbane-Gtari F."/>
            <person name="Gtari M."/>
            <person name="Morris K."/>
            <person name="Thomas K."/>
            <person name="Sen A."/>
            <person name="Tisa L.S."/>
        </authorList>
    </citation>
    <scope>NUCLEOTIDE SEQUENCE [LARGE SCALE GENOMIC DNA]</scope>
    <source>
        <strain evidence="2">CpI1-S</strain>
    </source>
</reference>
<dbReference type="PATRIC" id="fig|1502723.3.peg.1048"/>
<protein>
    <submittedName>
        <fullName evidence="1">Uncharacterized protein</fullName>
    </submittedName>
</protein>
<dbReference type="EMBL" id="JYFN01000116">
    <property type="protein sequence ID" value="KJE19369.1"/>
    <property type="molecule type" value="Genomic_DNA"/>
</dbReference>
<proteinExistence type="predicted"/>
<evidence type="ECO:0000313" key="2">
    <source>
        <dbReference type="Proteomes" id="UP000032545"/>
    </source>
</evidence>
<reference evidence="1 2" key="2">
    <citation type="journal article" date="2016" name="Genome Announc.">
        <title>Permanent Draft Genome Sequences for Two Variants of Frankia sp. Strain CpI1, the First Frankia Strain Isolated from Root Nodules of Comptonia peregrina.</title>
        <authorList>
            <person name="Oshone R."/>
            <person name="Hurst S.G.IV."/>
            <person name="Abebe-Akele F."/>
            <person name="Simpson S."/>
            <person name="Morris K."/>
            <person name="Thomas W.K."/>
            <person name="Tisa L.S."/>
        </authorList>
    </citation>
    <scope>NUCLEOTIDE SEQUENCE [LARGE SCALE GENOMIC DNA]</scope>
    <source>
        <strain evidence="2">CpI1-S</strain>
    </source>
</reference>
<comment type="caution">
    <text evidence="1">The sequence shown here is derived from an EMBL/GenBank/DDBJ whole genome shotgun (WGS) entry which is preliminary data.</text>
</comment>
<dbReference type="Proteomes" id="UP000032545">
    <property type="component" value="Unassembled WGS sequence"/>
</dbReference>
<keyword evidence="2" id="KW-1185">Reference proteome</keyword>
<dbReference type="AlphaFoldDB" id="A0A0D8B621"/>
<name>A0A0D8B621_9ACTN</name>
<dbReference type="RefSeq" id="WP_128423448.1">
    <property type="nucleotide sequence ID" value="NZ_JYFN01000116.1"/>
</dbReference>
<accession>A0A0D8B621</accession>
<evidence type="ECO:0000313" key="1">
    <source>
        <dbReference type="EMBL" id="KJE19369.1"/>
    </source>
</evidence>